<dbReference type="EMBL" id="JAUSVY010000004">
    <property type="protein sequence ID" value="MDQ0505608.1"/>
    <property type="molecule type" value="Genomic_DNA"/>
</dbReference>
<comment type="caution">
    <text evidence="1">The sequence shown here is derived from an EMBL/GenBank/DDBJ whole genome shotgun (WGS) entry which is preliminary data.</text>
</comment>
<proteinExistence type="predicted"/>
<evidence type="ECO:0000313" key="2">
    <source>
        <dbReference type="Proteomes" id="UP001241747"/>
    </source>
</evidence>
<keyword evidence="2" id="KW-1185">Reference proteome</keyword>
<name>A0ABU0LEP6_XANAG</name>
<protein>
    <submittedName>
        <fullName evidence="1">Uncharacterized protein</fullName>
    </submittedName>
</protein>
<reference evidence="1 2" key="1">
    <citation type="submission" date="2023-07" db="EMBL/GenBank/DDBJ databases">
        <title>Genomic Encyclopedia of Type Strains, Phase IV (KMG-IV): sequencing the most valuable type-strain genomes for metagenomic binning, comparative biology and taxonomic classification.</title>
        <authorList>
            <person name="Goeker M."/>
        </authorList>
    </citation>
    <scope>NUCLEOTIDE SEQUENCE [LARGE SCALE GENOMIC DNA]</scope>
    <source>
        <strain evidence="1 2">DSM 3770</strain>
    </source>
</reference>
<organism evidence="1 2">
    <name type="scientific">Xanthobacter agilis</name>
    <dbReference type="NCBI Taxonomy" id="47492"/>
    <lineage>
        <taxon>Bacteria</taxon>
        <taxon>Pseudomonadati</taxon>
        <taxon>Pseudomonadota</taxon>
        <taxon>Alphaproteobacteria</taxon>
        <taxon>Hyphomicrobiales</taxon>
        <taxon>Xanthobacteraceae</taxon>
        <taxon>Xanthobacter</taxon>
    </lineage>
</organism>
<evidence type="ECO:0000313" key="1">
    <source>
        <dbReference type="EMBL" id="MDQ0505608.1"/>
    </source>
</evidence>
<dbReference type="Proteomes" id="UP001241747">
    <property type="component" value="Unassembled WGS sequence"/>
</dbReference>
<sequence>MVSGLSVFHFAGLPKGAGAELIASKAKPSDPRTAPNHT</sequence>
<accession>A0ABU0LEP6</accession>
<gene>
    <name evidence="1" type="ORF">QOZ94_002404</name>
</gene>